<comment type="subcellular location">
    <subcellularLocation>
        <location evidence="1">Cell membrane</location>
        <topology evidence="1">Multi-pass membrane protein</topology>
    </subcellularLocation>
</comment>
<accession>A0A1H0N7N5</accession>
<dbReference type="GO" id="GO:0005886">
    <property type="term" value="C:plasma membrane"/>
    <property type="evidence" value="ECO:0007669"/>
    <property type="project" value="UniProtKB-SubCell"/>
</dbReference>
<evidence type="ECO:0000256" key="1">
    <source>
        <dbReference type="ARBA" id="ARBA00004651"/>
    </source>
</evidence>
<feature type="transmembrane region" description="Helical" evidence="8">
    <location>
        <begin position="272"/>
        <end position="290"/>
    </location>
</feature>
<feature type="transmembrane region" description="Helical" evidence="8">
    <location>
        <begin position="145"/>
        <end position="164"/>
    </location>
</feature>
<reference evidence="9 10" key="1">
    <citation type="submission" date="2016-11" db="EMBL/GenBank/DDBJ databases">
        <authorList>
            <person name="Varghese N."/>
            <person name="Submissions S."/>
        </authorList>
    </citation>
    <scope>NUCLEOTIDE SEQUENCE [LARGE SCALE GENOMIC DNA]</scope>
    <source>
        <strain evidence="9 10">DSM 29620</strain>
    </source>
</reference>
<evidence type="ECO:0000313" key="9">
    <source>
        <dbReference type="EMBL" id="SHK86008.1"/>
    </source>
</evidence>
<dbReference type="AlphaFoldDB" id="A0A1H0N7N5"/>
<keyword evidence="5 8" id="KW-0812">Transmembrane</keyword>
<feature type="transmembrane region" description="Helical" evidence="8">
    <location>
        <begin position="297"/>
        <end position="314"/>
    </location>
</feature>
<evidence type="ECO:0000313" key="10">
    <source>
        <dbReference type="Proteomes" id="UP000324252"/>
    </source>
</evidence>
<keyword evidence="3" id="KW-1003">Cell membrane</keyword>
<gene>
    <name evidence="9" type="ORF">SAMN05444142_11146</name>
</gene>
<dbReference type="PANTHER" id="PTHR32196:SF21">
    <property type="entry name" value="ABC TRANSPORTER PERMEASE PROTEIN YPHD-RELATED"/>
    <property type="match status" value="1"/>
</dbReference>
<feature type="transmembrane region" description="Helical" evidence="8">
    <location>
        <begin position="39"/>
        <end position="60"/>
    </location>
</feature>
<feature type="transmembrane region" description="Helical" evidence="8">
    <location>
        <begin position="184"/>
        <end position="208"/>
    </location>
</feature>
<dbReference type="EMBL" id="FQZZ01000011">
    <property type="protein sequence ID" value="SHK86008.1"/>
    <property type="molecule type" value="Genomic_DNA"/>
</dbReference>
<evidence type="ECO:0000256" key="5">
    <source>
        <dbReference type="ARBA" id="ARBA00022692"/>
    </source>
</evidence>
<keyword evidence="7 8" id="KW-0472">Membrane</keyword>
<evidence type="ECO:0000256" key="8">
    <source>
        <dbReference type="SAM" id="Phobius"/>
    </source>
</evidence>
<sequence length="352" mass="37442">MSDKQTIKHRGAKGEFHFAYDDLHQPADDGVDMKIHQELIVFIIWAISFVALSVALPNFFTEGNLISLLRSVSVLGILAIGMAIVVIGRGIDLAMVATMAVSVAGAIVLLQQGYSIPVALLAGFVFAVLVGTVSGILIAYVEIPALFATLAMGLFIYGVGRFGFFNQDIVLIPPEGGSLSWLGAGRVFGIPVSILFLLLFAGLVALFLRYARIGRFIHAIGDNPSTARITGLPVRKLYVLSYILSSTIAYCAGIITATGVGSMNTRIVNSTMLYDVILVVVIGGISLSGGKGGVRNVLVGTLLIGTLLNAMTIMDIQYTVQNVIKSMILLIAIIVDSLLNPRDEQTAQQGDI</sequence>
<dbReference type="PANTHER" id="PTHR32196">
    <property type="entry name" value="ABC TRANSPORTER PERMEASE PROTEIN YPHD-RELATED-RELATED"/>
    <property type="match status" value="1"/>
</dbReference>
<protein>
    <submittedName>
        <fullName evidence="9">Monosaccharide ABC transporter membrane protein, CUT2 family</fullName>
    </submittedName>
</protein>
<dbReference type="GO" id="GO:0022857">
    <property type="term" value="F:transmembrane transporter activity"/>
    <property type="evidence" value="ECO:0007669"/>
    <property type="project" value="InterPro"/>
</dbReference>
<organism evidence="9 10">
    <name type="scientific">Lutimaribacter pacificus</name>
    <dbReference type="NCBI Taxonomy" id="391948"/>
    <lineage>
        <taxon>Bacteria</taxon>
        <taxon>Pseudomonadati</taxon>
        <taxon>Pseudomonadota</taxon>
        <taxon>Alphaproteobacteria</taxon>
        <taxon>Rhodobacterales</taxon>
        <taxon>Roseobacteraceae</taxon>
        <taxon>Lutimaribacter</taxon>
    </lineage>
</organism>
<dbReference type="Pfam" id="PF02653">
    <property type="entry name" value="BPD_transp_2"/>
    <property type="match status" value="1"/>
</dbReference>
<dbReference type="InterPro" id="IPR001851">
    <property type="entry name" value="ABC_transp_permease"/>
</dbReference>
<evidence type="ECO:0000256" key="7">
    <source>
        <dbReference type="ARBA" id="ARBA00023136"/>
    </source>
</evidence>
<evidence type="ECO:0000256" key="2">
    <source>
        <dbReference type="ARBA" id="ARBA00022448"/>
    </source>
</evidence>
<dbReference type="CDD" id="cd06579">
    <property type="entry name" value="TM_PBP1_transp_AraH_like"/>
    <property type="match status" value="1"/>
</dbReference>
<name>A0A1H0N7N5_9RHOB</name>
<dbReference type="Proteomes" id="UP000324252">
    <property type="component" value="Unassembled WGS sequence"/>
</dbReference>
<proteinExistence type="predicted"/>
<feature type="transmembrane region" description="Helical" evidence="8">
    <location>
        <begin position="116"/>
        <end position="138"/>
    </location>
</feature>
<keyword evidence="2" id="KW-0813">Transport</keyword>
<feature type="transmembrane region" description="Helical" evidence="8">
    <location>
        <begin position="237"/>
        <end position="260"/>
    </location>
</feature>
<dbReference type="RefSeq" id="WP_223228140.1">
    <property type="nucleotide sequence ID" value="NZ_FNIO01000012.1"/>
</dbReference>
<keyword evidence="6 8" id="KW-1133">Transmembrane helix</keyword>
<feature type="transmembrane region" description="Helical" evidence="8">
    <location>
        <begin position="66"/>
        <end position="86"/>
    </location>
</feature>
<keyword evidence="10" id="KW-1185">Reference proteome</keyword>
<keyword evidence="4" id="KW-0997">Cell inner membrane</keyword>
<evidence type="ECO:0000256" key="4">
    <source>
        <dbReference type="ARBA" id="ARBA00022519"/>
    </source>
</evidence>
<feature type="transmembrane region" description="Helical" evidence="8">
    <location>
        <begin position="93"/>
        <end position="110"/>
    </location>
</feature>
<evidence type="ECO:0000256" key="6">
    <source>
        <dbReference type="ARBA" id="ARBA00022989"/>
    </source>
</evidence>
<evidence type="ECO:0000256" key="3">
    <source>
        <dbReference type="ARBA" id="ARBA00022475"/>
    </source>
</evidence>